<dbReference type="PROSITE" id="PS00061">
    <property type="entry name" value="ADH_SHORT"/>
    <property type="match status" value="1"/>
</dbReference>
<name>M0A6B1_9EURY</name>
<reference evidence="4 5" key="1">
    <citation type="journal article" date="2014" name="PLoS Genet.">
        <title>Phylogenetically driven sequencing of extremely halophilic archaea reveals strategies for static and dynamic osmo-response.</title>
        <authorList>
            <person name="Becker E.A."/>
            <person name="Seitzer P.M."/>
            <person name="Tritt A."/>
            <person name="Larsen D."/>
            <person name="Krusor M."/>
            <person name="Yao A.I."/>
            <person name="Wu D."/>
            <person name="Madern D."/>
            <person name="Eisen J.A."/>
            <person name="Darling A.E."/>
            <person name="Facciotti M.T."/>
        </authorList>
    </citation>
    <scope>NUCLEOTIDE SEQUENCE [LARGE SCALE GENOMIC DNA]</scope>
    <source>
        <strain evidence="4 5">JCM 10989</strain>
    </source>
</reference>
<feature type="region of interest" description="Disordered" evidence="3">
    <location>
        <begin position="51"/>
        <end position="72"/>
    </location>
</feature>
<dbReference type="Proteomes" id="UP000011519">
    <property type="component" value="Unassembled WGS sequence"/>
</dbReference>
<dbReference type="GO" id="GO:0030497">
    <property type="term" value="P:fatty acid elongation"/>
    <property type="evidence" value="ECO:0007669"/>
    <property type="project" value="TreeGrafter"/>
</dbReference>
<dbReference type="FunFam" id="3.40.50.720:FF:000173">
    <property type="entry name" value="3-oxoacyl-[acyl-carrier protein] reductase"/>
    <property type="match status" value="1"/>
</dbReference>
<evidence type="ECO:0000256" key="3">
    <source>
        <dbReference type="SAM" id="MobiDB-lite"/>
    </source>
</evidence>
<dbReference type="STRING" id="1227493.C483_05668"/>
<dbReference type="AlphaFoldDB" id="M0A6B1"/>
<dbReference type="PATRIC" id="fig|1227493.4.peg.1105"/>
<proteinExistence type="inferred from homology"/>
<dbReference type="Gene3D" id="3.40.50.720">
    <property type="entry name" value="NAD(P)-binding Rossmann-like Domain"/>
    <property type="match status" value="1"/>
</dbReference>
<protein>
    <submittedName>
        <fullName evidence="4">Short-chain dehydrogenase/reductase SDR</fullName>
    </submittedName>
</protein>
<evidence type="ECO:0000313" key="4">
    <source>
        <dbReference type="EMBL" id="ELY93427.1"/>
    </source>
</evidence>
<dbReference type="PRINTS" id="PR00080">
    <property type="entry name" value="SDRFAMILY"/>
</dbReference>
<gene>
    <name evidence="4" type="ORF">C483_05668</name>
</gene>
<keyword evidence="2" id="KW-0560">Oxidoreductase</keyword>
<dbReference type="RefSeq" id="WP_006652374.1">
    <property type="nucleotide sequence ID" value="NZ_AOIM01000014.1"/>
</dbReference>
<comment type="similarity">
    <text evidence="1">Belongs to the short-chain dehydrogenases/reductases (SDR) family.</text>
</comment>
<dbReference type="OrthoDB" id="7442at2157"/>
<dbReference type="PANTHER" id="PTHR42760:SF40">
    <property type="entry name" value="3-OXOACYL-[ACYL-CARRIER-PROTEIN] REDUCTASE, CHLOROPLASTIC"/>
    <property type="match status" value="1"/>
</dbReference>
<dbReference type="PRINTS" id="PR00081">
    <property type="entry name" value="GDHRDH"/>
</dbReference>
<evidence type="ECO:0000256" key="1">
    <source>
        <dbReference type="ARBA" id="ARBA00006484"/>
    </source>
</evidence>
<feature type="compositionally biased region" description="Acidic residues" evidence="3">
    <location>
        <begin position="53"/>
        <end position="66"/>
    </location>
</feature>
<dbReference type="SUPFAM" id="SSF51735">
    <property type="entry name" value="NAD(P)-binding Rossmann-fold domains"/>
    <property type="match status" value="1"/>
</dbReference>
<organism evidence="4 5">
    <name type="scientific">Natrialba hulunbeirensis JCM 10989</name>
    <dbReference type="NCBI Taxonomy" id="1227493"/>
    <lineage>
        <taxon>Archaea</taxon>
        <taxon>Methanobacteriati</taxon>
        <taxon>Methanobacteriota</taxon>
        <taxon>Stenosarchaea group</taxon>
        <taxon>Halobacteria</taxon>
        <taxon>Halobacteriales</taxon>
        <taxon>Natrialbaceae</taxon>
        <taxon>Natrialba</taxon>
    </lineage>
</organism>
<keyword evidence="5" id="KW-1185">Reference proteome</keyword>
<dbReference type="Pfam" id="PF13561">
    <property type="entry name" value="adh_short_C2"/>
    <property type="match status" value="1"/>
</dbReference>
<dbReference type="InterPro" id="IPR020904">
    <property type="entry name" value="Sc_DH/Rdtase_CS"/>
</dbReference>
<dbReference type="InterPro" id="IPR002347">
    <property type="entry name" value="SDR_fam"/>
</dbReference>
<dbReference type="EMBL" id="AOIM01000014">
    <property type="protein sequence ID" value="ELY93427.1"/>
    <property type="molecule type" value="Genomic_DNA"/>
</dbReference>
<dbReference type="PANTHER" id="PTHR42760">
    <property type="entry name" value="SHORT-CHAIN DEHYDROGENASES/REDUCTASES FAMILY MEMBER"/>
    <property type="match status" value="1"/>
</dbReference>
<evidence type="ECO:0000313" key="5">
    <source>
        <dbReference type="Proteomes" id="UP000011519"/>
    </source>
</evidence>
<dbReference type="InterPro" id="IPR036291">
    <property type="entry name" value="NAD(P)-bd_dom_sf"/>
</dbReference>
<dbReference type="GO" id="GO:0016616">
    <property type="term" value="F:oxidoreductase activity, acting on the CH-OH group of donors, NAD or NADP as acceptor"/>
    <property type="evidence" value="ECO:0007669"/>
    <property type="project" value="TreeGrafter"/>
</dbReference>
<comment type="caution">
    <text evidence="4">The sequence shown here is derived from an EMBL/GenBank/DDBJ whole genome shotgun (WGS) entry which is preliminary data.</text>
</comment>
<accession>M0A6B1</accession>
<evidence type="ECO:0000256" key="2">
    <source>
        <dbReference type="ARBA" id="ARBA00023002"/>
    </source>
</evidence>
<sequence length="275" mass="28930">MDFGLEGRTAVVTGGAGRIGSADCRILANEGANVVVLDVDADGAARVAAEINDAGDDGESESESETGTDTAGEAMALECDLTDRDDVAASMADVRDAFGGVDILVNNAAMVDARSRVDGYDDDIWERDVEINLTGTYNVSKEVFPRMCERGWGRVVTMSSMAGWYGGFGQLSYSATKAAMIGLGRTMALEGAQSGVTSNVVAPNIVVGAWAEMGPEELSEHVDEYYARIAEATPMRHLGTEEDVANMVAYLCSEQASYVTGQVIGVTGGVDLFSF</sequence>